<dbReference type="SMART" id="SM01332">
    <property type="entry name" value="Cyclin_C"/>
    <property type="match status" value="1"/>
</dbReference>
<dbReference type="GO" id="GO:0035556">
    <property type="term" value="P:intracellular signal transduction"/>
    <property type="evidence" value="ECO:0007669"/>
    <property type="project" value="TreeGrafter"/>
</dbReference>
<proteinExistence type="inferred from homology"/>
<dbReference type="CDD" id="cd20529">
    <property type="entry name" value="CYCLIN_CCNJ-like_rpt2"/>
    <property type="match status" value="1"/>
</dbReference>
<dbReference type="PANTHER" id="PTHR14098:SF3">
    <property type="entry name" value="B-CELL LINKER PROTEIN"/>
    <property type="match status" value="1"/>
</dbReference>
<dbReference type="OrthoDB" id="10044490at2759"/>
<dbReference type="PROSITE" id="PS50001">
    <property type="entry name" value="SH2"/>
    <property type="match status" value="1"/>
</dbReference>
<dbReference type="Pfam" id="PF02984">
    <property type="entry name" value="Cyclin_C"/>
    <property type="match status" value="1"/>
</dbReference>
<dbReference type="Pfam" id="PF00134">
    <property type="entry name" value="Cyclin_N"/>
    <property type="match status" value="1"/>
</dbReference>
<dbReference type="InterPro" id="IPR036860">
    <property type="entry name" value="SH2_dom_sf"/>
</dbReference>
<comment type="similarity">
    <text evidence="5">Belongs to the cyclin family.</text>
</comment>
<comment type="caution">
    <text evidence="8">The sequence shown here is derived from an EMBL/GenBank/DDBJ whole genome shotgun (WGS) entry which is preliminary data.</text>
</comment>
<dbReference type="SMART" id="SM00252">
    <property type="entry name" value="SH2"/>
    <property type="match status" value="1"/>
</dbReference>
<keyword evidence="2 5" id="KW-0195">Cyclin</keyword>
<evidence type="ECO:0000256" key="1">
    <source>
        <dbReference type="ARBA" id="ARBA00022999"/>
    </source>
</evidence>
<dbReference type="InterPro" id="IPR036915">
    <property type="entry name" value="Cyclin-like_sf"/>
</dbReference>
<dbReference type="SMART" id="SM00385">
    <property type="entry name" value="CYCLIN"/>
    <property type="match status" value="2"/>
</dbReference>
<evidence type="ECO:0000259" key="7">
    <source>
        <dbReference type="PROSITE" id="PS50001"/>
    </source>
</evidence>
<name>A0A8J4UAG7_CLAMG</name>
<keyword evidence="9" id="KW-1185">Reference proteome</keyword>
<dbReference type="FunFam" id="3.30.505.10:FF:000016">
    <property type="entry name" value="B-cell linker protein isoform 2"/>
    <property type="match status" value="1"/>
</dbReference>
<feature type="region of interest" description="Disordered" evidence="6">
    <location>
        <begin position="73"/>
        <end position="365"/>
    </location>
</feature>
<evidence type="ECO:0000313" key="9">
    <source>
        <dbReference type="Proteomes" id="UP000727407"/>
    </source>
</evidence>
<feature type="compositionally biased region" description="Acidic residues" evidence="6">
    <location>
        <begin position="179"/>
        <end position="191"/>
    </location>
</feature>
<dbReference type="InterPro" id="IPR051751">
    <property type="entry name" value="Immunoreceptor_sig_adapters"/>
</dbReference>
<dbReference type="Gene3D" id="1.10.472.10">
    <property type="entry name" value="Cyclin-like"/>
    <property type="match status" value="2"/>
</dbReference>
<dbReference type="InterPro" id="IPR013761">
    <property type="entry name" value="SAM/pointed_sf"/>
</dbReference>
<sequence>NKMRDCAVTVQRMKIDGRWFLNLTDNDLSKFSLIHRPQIQKIVQDIKKNDDSILNRLKRFQTEQTANILKTGRNTLDRLKNKGPPKVPARDYPGETPESEQSSDEFDSDVYEDPQTDYNYEPPPCERVFTPPRVIKYTGGDYLDSRPSRQAQPKPMKPFLPTKPPIPEKPKQAAKYDEDYIDPEDGTDDNYIDPSEKDHQGIRSYSPDVYEVPDQDDSPSISRCSQKLQPPALQLPPKPSPRINMKKPLICPEPPDEEDYEICTDNDSLTEEQEKKTVECRHPSIPVPLPRDAKNPKPIVFQKRSIPIRDQEARDPAPSVASPPTTGFHLVKSLPRDNPCQKTSPGRGSLSQEDSATRQQEEEAGVYKKPWYAGTCDRKTAEDALTRSSKDGSYMVRKSSGVDALQPYTLVVYYNGRVYNIPVRYIPSSKQYALGKQKNREEELRLPVYKGQSPQLNLRRYFADLIAIVSNRFRLCPAARHLAVYLLDLFMDRYDISVQQLHMVALSSLLLASKFEEREDRVPKLETLNSLACMSSMNLVLTKQGLLHMELLLLENFHWNLYLPTAAHFIEYYLSISVSETDQHDGWPMACLEKTTLYMNKYADYFLEVSLQDHAFLRFTPSLVAAACVASSRVILRLAPTWPPRLQRLSAYAWEQLLPCVERLLLAHDGDVKEANKQKGQLQQPGPQPGQAT</sequence>
<dbReference type="GO" id="GO:0007169">
    <property type="term" value="P:cell surface receptor protein tyrosine kinase signaling pathway"/>
    <property type="evidence" value="ECO:0007669"/>
    <property type="project" value="TreeGrafter"/>
</dbReference>
<feature type="non-terminal residue" evidence="8">
    <location>
        <position position="693"/>
    </location>
</feature>
<feature type="compositionally biased region" description="Acidic residues" evidence="6">
    <location>
        <begin position="97"/>
        <end position="115"/>
    </location>
</feature>
<organism evidence="8 9">
    <name type="scientific">Clarias magur</name>
    <name type="common">Asian catfish</name>
    <name type="synonym">Macropteronotus magur</name>
    <dbReference type="NCBI Taxonomy" id="1594786"/>
    <lineage>
        <taxon>Eukaryota</taxon>
        <taxon>Metazoa</taxon>
        <taxon>Chordata</taxon>
        <taxon>Craniata</taxon>
        <taxon>Vertebrata</taxon>
        <taxon>Euteleostomi</taxon>
        <taxon>Actinopterygii</taxon>
        <taxon>Neopterygii</taxon>
        <taxon>Teleostei</taxon>
        <taxon>Ostariophysi</taxon>
        <taxon>Siluriformes</taxon>
        <taxon>Clariidae</taxon>
        <taxon>Clarias</taxon>
    </lineage>
</organism>
<dbReference type="InterPro" id="IPR013763">
    <property type="entry name" value="Cyclin-like_dom"/>
</dbReference>
<evidence type="ECO:0000256" key="2">
    <source>
        <dbReference type="ARBA" id="ARBA00023127"/>
    </source>
</evidence>
<dbReference type="InterPro" id="IPR000980">
    <property type="entry name" value="SH2"/>
</dbReference>
<reference evidence="8" key="1">
    <citation type="submission" date="2020-07" db="EMBL/GenBank/DDBJ databases">
        <title>Clarias magur genome sequencing, assembly and annotation.</title>
        <authorList>
            <person name="Kushwaha B."/>
            <person name="Kumar R."/>
            <person name="Das P."/>
            <person name="Joshi C.G."/>
            <person name="Kumar D."/>
            <person name="Nagpure N.S."/>
            <person name="Pandey M."/>
            <person name="Agarwal S."/>
            <person name="Srivastava S."/>
            <person name="Singh M."/>
            <person name="Sahoo L."/>
            <person name="Jayasankar P."/>
            <person name="Meher P.K."/>
            <person name="Koringa P.G."/>
            <person name="Iquebal M.A."/>
            <person name="Das S.P."/>
            <person name="Bit A."/>
            <person name="Patnaik S."/>
            <person name="Patel N."/>
            <person name="Shah T.M."/>
            <person name="Hinsu A."/>
            <person name="Jena J.K."/>
        </authorList>
    </citation>
    <scope>NUCLEOTIDE SEQUENCE</scope>
    <source>
        <strain evidence="8">CIFAMagur01</strain>
        <tissue evidence="8">Testis</tissue>
    </source>
</reference>
<evidence type="ECO:0000313" key="8">
    <source>
        <dbReference type="EMBL" id="KAF5902106.1"/>
    </source>
</evidence>
<dbReference type="FunFam" id="1.10.472.10:FF:000036">
    <property type="entry name" value="cyclin-J isoform X1"/>
    <property type="match status" value="1"/>
</dbReference>
<dbReference type="PANTHER" id="PTHR14098">
    <property type="entry name" value="SH2 DOMAIN CONTAINING PROTEIN"/>
    <property type="match status" value="1"/>
</dbReference>
<dbReference type="InterPro" id="IPR004367">
    <property type="entry name" value="Cyclin_C-dom"/>
</dbReference>
<dbReference type="CDD" id="cd20528">
    <property type="entry name" value="CYCLIN_CCNJ-like_rpt1"/>
    <property type="match status" value="1"/>
</dbReference>
<evidence type="ECO:0000256" key="5">
    <source>
        <dbReference type="RuleBase" id="RU000383"/>
    </source>
</evidence>
<feature type="non-terminal residue" evidence="8">
    <location>
        <position position="1"/>
    </location>
</feature>
<dbReference type="InterPro" id="IPR006671">
    <property type="entry name" value="Cyclin_N"/>
</dbReference>
<evidence type="ECO:0000256" key="4">
    <source>
        <dbReference type="PROSITE-ProRule" id="PRU00191"/>
    </source>
</evidence>
<dbReference type="SUPFAM" id="SSF47954">
    <property type="entry name" value="Cyclin-like"/>
    <property type="match status" value="2"/>
</dbReference>
<evidence type="ECO:0000256" key="3">
    <source>
        <dbReference type="ARBA" id="ARBA00073756"/>
    </source>
</evidence>
<dbReference type="AlphaFoldDB" id="A0A8J4UAG7"/>
<dbReference type="EMBL" id="QNUK01000097">
    <property type="protein sequence ID" value="KAF5902106.1"/>
    <property type="molecule type" value="Genomic_DNA"/>
</dbReference>
<evidence type="ECO:0000256" key="6">
    <source>
        <dbReference type="SAM" id="MobiDB-lite"/>
    </source>
</evidence>
<feature type="compositionally biased region" description="Pro residues" evidence="6">
    <location>
        <begin position="155"/>
        <end position="165"/>
    </location>
</feature>
<dbReference type="Gene3D" id="1.10.150.50">
    <property type="entry name" value="Transcription Factor, Ets-1"/>
    <property type="match status" value="1"/>
</dbReference>
<feature type="domain" description="SH2" evidence="7">
    <location>
        <begin position="371"/>
        <end position="434"/>
    </location>
</feature>
<feature type="compositionally biased region" description="Acidic residues" evidence="6">
    <location>
        <begin position="254"/>
        <end position="271"/>
    </location>
</feature>
<dbReference type="FunFam" id="1.10.472.10:FF:000022">
    <property type="entry name" value="cyclin-J isoform X1"/>
    <property type="match status" value="1"/>
</dbReference>
<dbReference type="GO" id="GO:0005737">
    <property type="term" value="C:cytoplasm"/>
    <property type="evidence" value="ECO:0007669"/>
    <property type="project" value="UniProtKB-ARBA"/>
</dbReference>
<dbReference type="Pfam" id="PF00017">
    <property type="entry name" value="SH2"/>
    <property type="match status" value="1"/>
</dbReference>
<feature type="compositionally biased region" description="Polar residues" evidence="6">
    <location>
        <begin position="340"/>
        <end position="354"/>
    </location>
</feature>
<dbReference type="Proteomes" id="UP000727407">
    <property type="component" value="Unassembled WGS sequence"/>
</dbReference>
<keyword evidence="1 4" id="KW-0727">SH2 domain</keyword>
<dbReference type="SUPFAM" id="SSF55550">
    <property type="entry name" value="SH2 domain"/>
    <property type="match status" value="1"/>
</dbReference>
<accession>A0A8J4UAG7</accession>
<protein>
    <recommendedName>
        <fullName evidence="3">Cyclin-J</fullName>
    </recommendedName>
</protein>
<gene>
    <name evidence="8" type="primary">ccnj</name>
    <name evidence="8" type="ORF">DAT39_008180</name>
</gene>
<dbReference type="Gene3D" id="3.30.505.10">
    <property type="entry name" value="SH2 domain"/>
    <property type="match status" value="1"/>
</dbReference>
<feature type="compositionally biased region" description="Basic and acidic residues" evidence="6">
    <location>
        <begin position="272"/>
        <end position="282"/>
    </location>
</feature>
<feature type="compositionally biased region" description="Basic and acidic residues" evidence="6">
    <location>
        <begin position="166"/>
        <end position="178"/>
    </location>
</feature>